<accession>C5L6S7</accession>
<dbReference type="RefSeq" id="XP_002775751.1">
    <property type="nucleotide sequence ID" value="XM_002775705.1"/>
</dbReference>
<evidence type="ECO:0000313" key="2">
    <source>
        <dbReference type="Proteomes" id="UP000007800"/>
    </source>
</evidence>
<dbReference type="EMBL" id="GG679838">
    <property type="protein sequence ID" value="EER07567.1"/>
    <property type="molecule type" value="Genomic_DNA"/>
</dbReference>
<protein>
    <submittedName>
        <fullName evidence="1">Uncharacterized protein</fullName>
    </submittedName>
</protein>
<name>C5L6S7_PERM5</name>
<proteinExistence type="predicted"/>
<evidence type="ECO:0000313" key="1">
    <source>
        <dbReference type="EMBL" id="EER07567.1"/>
    </source>
</evidence>
<reference evidence="1 2" key="1">
    <citation type="submission" date="2008-07" db="EMBL/GenBank/DDBJ databases">
        <authorList>
            <person name="El-Sayed N."/>
            <person name="Caler E."/>
            <person name="Inman J."/>
            <person name="Amedeo P."/>
            <person name="Hass B."/>
            <person name="Wortman J."/>
        </authorList>
    </citation>
    <scope>NUCLEOTIDE SEQUENCE [LARGE SCALE GENOMIC DNA]</scope>
    <source>
        <strain evidence="2">ATCC 50983 / TXsc</strain>
    </source>
</reference>
<organism evidence="2">
    <name type="scientific">Perkinsus marinus (strain ATCC 50983 / TXsc)</name>
    <dbReference type="NCBI Taxonomy" id="423536"/>
    <lineage>
        <taxon>Eukaryota</taxon>
        <taxon>Sar</taxon>
        <taxon>Alveolata</taxon>
        <taxon>Perkinsozoa</taxon>
        <taxon>Perkinsea</taxon>
        <taxon>Perkinsida</taxon>
        <taxon>Perkinsidae</taxon>
        <taxon>Perkinsus</taxon>
    </lineage>
</organism>
<dbReference type="InParanoid" id="C5L6S7"/>
<dbReference type="OrthoDB" id="410307at2759"/>
<gene>
    <name evidence="1" type="ORF">Pmar_PMAR005000</name>
</gene>
<dbReference type="GeneID" id="9041804"/>
<keyword evidence="2" id="KW-1185">Reference proteome</keyword>
<dbReference type="Proteomes" id="UP000007800">
    <property type="component" value="Unassembled WGS sequence"/>
</dbReference>
<sequence>MLMEFYIPFPCQDAPQDNEAMECLKESCMLQLSRIVRITGASIVLSSSWRFFPSTRQRLQDRLMRYGIPPFKRWIAADIKRDVKNRMDLIMEFVGANSELVSDGWVVIDDADLVVNETSLIAEVFKQHFVRTDPVIGLTKDAADKAIAILRENNCSSSSPDE</sequence>
<dbReference type="Pfam" id="PF18143">
    <property type="entry name" value="HAD_SAK_2"/>
    <property type="match status" value="1"/>
</dbReference>
<dbReference type="AlphaFoldDB" id="C5L6S7"/>